<proteinExistence type="predicted"/>
<dbReference type="KEGG" id="chh:A0O34_14585"/>
<accession>A0A172XXH4</accession>
<dbReference type="Proteomes" id="UP000077824">
    <property type="component" value="Chromosome"/>
</dbReference>
<evidence type="ECO:0000313" key="3">
    <source>
        <dbReference type="Proteomes" id="UP000077824"/>
    </source>
</evidence>
<keyword evidence="1" id="KW-0812">Transmembrane</keyword>
<keyword evidence="1" id="KW-1133">Transmembrane helix</keyword>
<dbReference type="RefSeq" id="WP_066755890.1">
    <property type="nucleotide sequence ID" value="NZ_CP015199.1"/>
</dbReference>
<keyword evidence="1" id="KW-0472">Membrane</keyword>
<keyword evidence="3" id="KW-1185">Reference proteome</keyword>
<reference evidence="2 3" key="1">
    <citation type="submission" date="2016-04" db="EMBL/GenBank/DDBJ databases">
        <title>Complete Genome Sequence of Chryseobacterium sp. IHBB 10212.</title>
        <authorList>
            <person name="Pal M."/>
            <person name="Swarnkar M.K."/>
            <person name="Kaushal K."/>
            <person name="Chhibber S."/>
            <person name="Singh A.K."/>
            <person name="Gulati A."/>
        </authorList>
    </citation>
    <scope>NUCLEOTIDE SEQUENCE [LARGE SCALE GENOMIC DNA]</scope>
    <source>
        <strain evidence="2 3">IHBB 10212</strain>
    </source>
</reference>
<gene>
    <name evidence="2" type="ORF">A0O34_14585</name>
</gene>
<evidence type="ECO:0000256" key="1">
    <source>
        <dbReference type="SAM" id="Phobius"/>
    </source>
</evidence>
<sequence>MMRHLKNKLALISLLIFILSLFFNAFKVKDMGQIKDYSSLEVFLIGPISFLGGAGKEFFTWTANIWFLISLFCVFRRYYFISIISGLIAFLISGTFIFYKEILVSESGRMADIYSLEIGYYLWLTSIVFIIFSSIYLKIIDRISNAKT</sequence>
<feature type="transmembrane region" description="Helical" evidence="1">
    <location>
        <begin position="58"/>
        <end position="75"/>
    </location>
</feature>
<dbReference type="EMBL" id="CP015199">
    <property type="protein sequence ID" value="ANF51654.1"/>
    <property type="molecule type" value="Genomic_DNA"/>
</dbReference>
<dbReference type="OrthoDB" id="1363399at2"/>
<protein>
    <submittedName>
        <fullName evidence="2">Uncharacterized protein</fullName>
    </submittedName>
</protein>
<feature type="transmembrane region" description="Helical" evidence="1">
    <location>
        <begin position="118"/>
        <end position="137"/>
    </location>
</feature>
<evidence type="ECO:0000313" key="2">
    <source>
        <dbReference type="EMBL" id="ANF51654.1"/>
    </source>
</evidence>
<name>A0A172XXH4_9FLAO</name>
<dbReference type="AlphaFoldDB" id="A0A172XXH4"/>
<organism evidence="2 3">
    <name type="scientific">Chryseobacterium glaciei</name>
    <dbReference type="NCBI Taxonomy" id="1685010"/>
    <lineage>
        <taxon>Bacteria</taxon>
        <taxon>Pseudomonadati</taxon>
        <taxon>Bacteroidota</taxon>
        <taxon>Flavobacteriia</taxon>
        <taxon>Flavobacteriales</taxon>
        <taxon>Weeksellaceae</taxon>
        <taxon>Chryseobacterium group</taxon>
        <taxon>Chryseobacterium</taxon>
    </lineage>
</organism>
<feature type="transmembrane region" description="Helical" evidence="1">
    <location>
        <begin position="80"/>
        <end position="98"/>
    </location>
</feature>
<dbReference type="STRING" id="1685010.A0O34_14585"/>